<proteinExistence type="predicted"/>
<evidence type="ECO:0000313" key="3">
    <source>
        <dbReference type="Proteomes" id="UP000283576"/>
    </source>
</evidence>
<dbReference type="RefSeq" id="WP_107590328.1">
    <property type="nucleotide sequence ID" value="NZ_JAIEXQ010000002.1"/>
</dbReference>
<dbReference type="Pfam" id="PF05119">
    <property type="entry name" value="Terminase_4"/>
    <property type="match status" value="1"/>
</dbReference>
<dbReference type="AlphaFoldDB" id="A0A2T4STT3"/>
<evidence type="ECO:0000256" key="1">
    <source>
        <dbReference type="SAM" id="MobiDB-lite"/>
    </source>
</evidence>
<protein>
    <submittedName>
        <fullName evidence="2">Phage terminase small subunit P27 family</fullName>
    </submittedName>
</protein>
<comment type="caution">
    <text evidence="2">The sequence shown here is derived from an EMBL/GenBank/DDBJ whole genome shotgun (WGS) entry which is preliminary data.</text>
</comment>
<gene>
    <name evidence="2" type="ORF">BUZ01_13565</name>
</gene>
<dbReference type="Proteomes" id="UP000283576">
    <property type="component" value="Unassembled WGS sequence"/>
</dbReference>
<name>A0A2T4STT3_STAGA</name>
<accession>A0A2T4STT3</accession>
<dbReference type="EMBL" id="QXRZ01000016">
    <property type="protein sequence ID" value="RIL41097.1"/>
    <property type="molecule type" value="Genomic_DNA"/>
</dbReference>
<organism evidence="2 3">
    <name type="scientific">Staphylococcus gallinarum</name>
    <dbReference type="NCBI Taxonomy" id="1293"/>
    <lineage>
        <taxon>Bacteria</taxon>
        <taxon>Bacillati</taxon>
        <taxon>Bacillota</taxon>
        <taxon>Bacilli</taxon>
        <taxon>Bacillales</taxon>
        <taxon>Staphylococcaceae</taxon>
        <taxon>Staphylococcus</taxon>
    </lineage>
</organism>
<feature type="region of interest" description="Disordered" evidence="1">
    <location>
        <begin position="1"/>
        <end position="20"/>
    </location>
</feature>
<sequence length="157" mass="17935">MAGRKPKLNATKTGNHNKQDLELAELKENGLKSFDKLSVENVPSDLTENAKKEWLRIVPLLSELPIAELDYTLIKKYCELVDINDRTYMQLQEIGTFDTETNKKTGAFNVYMETLKELRSVCGSLGLTIDSRMRIVVPKENEQKQSVYEMFGVDDDD</sequence>
<dbReference type="InterPro" id="IPR006448">
    <property type="entry name" value="Phage_term_ssu_P27"/>
</dbReference>
<evidence type="ECO:0000313" key="2">
    <source>
        <dbReference type="EMBL" id="RIL41097.1"/>
    </source>
</evidence>
<dbReference type="NCBIfam" id="TIGR01558">
    <property type="entry name" value="sm_term_P27"/>
    <property type="match status" value="1"/>
</dbReference>
<reference evidence="2 3" key="1">
    <citation type="journal article" date="2016" name="Front. Microbiol.">
        <title>Comprehensive Phylogenetic Analysis of Bovine Non-aureus Staphylococci Species Based on Whole-Genome Sequencing.</title>
        <authorList>
            <person name="Naushad S."/>
            <person name="Barkema H.W."/>
            <person name="Luby C."/>
            <person name="Condas L.A."/>
            <person name="Nobrega D.B."/>
            <person name="Carson D.A."/>
            <person name="De Buck J."/>
        </authorList>
    </citation>
    <scope>NUCLEOTIDE SEQUENCE [LARGE SCALE GENOMIC DNA]</scope>
    <source>
        <strain evidence="2 3">SNUC 1388</strain>
    </source>
</reference>